<organism evidence="2 3">
    <name type="scientific">Dimargaris verticillata</name>
    <dbReference type="NCBI Taxonomy" id="2761393"/>
    <lineage>
        <taxon>Eukaryota</taxon>
        <taxon>Fungi</taxon>
        <taxon>Fungi incertae sedis</taxon>
        <taxon>Zoopagomycota</taxon>
        <taxon>Kickxellomycotina</taxon>
        <taxon>Dimargaritomycetes</taxon>
        <taxon>Dimargaritales</taxon>
        <taxon>Dimargaritaceae</taxon>
        <taxon>Dimargaris</taxon>
    </lineage>
</organism>
<comment type="caution">
    <text evidence="2">The sequence shown here is derived from an EMBL/GenBank/DDBJ whole genome shotgun (WGS) entry which is preliminary data.</text>
</comment>
<gene>
    <name evidence="2" type="ORF">H4R34_004991</name>
</gene>
<keyword evidence="1" id="KW-0732">Signal</keyword>
<feature type="signal peptide" evidence="1">
    <location>
        <begin position="1"/>
        <end position="24"/>
    </location>
</feature>
<dbReference type="EMBL" id="JANBQB010000777">
    <property type="protein sequence ID" value="KAJ1973680.1"/>
    <property type="molecule type" value="Genomic_DNA"/>
</dbReference>
<evidence type="ECO:0000313" key="2">
    <source>
        <dbReference type="EMBL" id="KAJ1973680.1"/>
    </source>
</evidence>
<dbReference type="Proteomes" id="UP001151582">
    <property type="component" value="Unassembled WGS sequence"/>
</dbReference>
<protein>
    <submittedName>
        <fullName evidence="2">Uncharacterized protein</fullName>
    </submittedName>
</protein>
<sequence length="174" mass="19038">MKVTCTVLLVAVAAVGVAYTTVDAAPFISQFRSSGGHEKELSQVRALDLIQKARQLDPKQLKAFLNMDTQKGYGVKPIPFSGQPFSQKEYELLAVLYSENKKDELIGALAKDEGRITVIKDRAKKPVYDLANSVLARVVPYRAKVDDFYKNFHPQEAYNGRELGDGGGSTAGGL</sequence>
<accession>A0A9W8EAN0</accession>
<keyword evidence="3" id="KW-1185">Reference proteome</keyword>
<proteinExistence type="predicted"/>
<reference evidence="2" key="1">
    <citation type="submission" date="2022-07" db="EMBL/GenBank/DDBJ databases">
        <title>Phylogenomic reconstructions and comparative analyses of Kickxellomycotina fungi.</title>
        <authorList>
            <person name="Reynolds N.K."/>
            <person name="Stajich J.E."/>
            <person name="Barry K."/>
            <person name="Grigoriev I.V."/>
            <person name="Crous P."/>
            <person name="Smith M.E."/>
        </authorList>
    </citation>
    <scope>NUCLEOTIDE SEQUENCE</scope>
    <source>
        <strain evidence="2">RSA 567</strain>
    </source>
</reference>
<evidence type="ECO:0000256" key="1">
    <source>
        <dbReference type="SAM" id="SignalP"/>
    </source>
</evidence>
<dbReference type="AlphaFoldDB" id="A0A9W8EAN0"/>
<evidence type="ECO:0000313" key="3">
    <source>
        <dbReference type="Proteomes" id="UP001151582"/>
    </source>
</evidence>
<dbReference type="OrthoDB" id="10614781at2759"/>
<feature type="chain" id="PRO_5040857900" evidence="1">
    <location>
        <begin position="25"/>
        <end position="174"/>
    </location>
</feature>
<name>A0A9W8EAN0_9FUNG</name>